<evidence type="ECO:0008006" key="3">
    <source>
        <dbReference type="Google" id="ProtNLM"/>
    </source>
</evidence>
<accession>A0A9P6BVI3</accession>
<reference evidence="1" key="1">
    <citation type="submission" date="2020-11" db="EMBL/GenBank/DDBJ databases">
        <authorList>
            <consortium name="DOE Joint Genome Institute"/>
            <person name="Ahrendt S."/>
            <person name="Riley R."/>
            <person name="Andreopoulos W."/>
            <person name="Labutti K."/>
            <person name="Pangilinan J."/>
            <person name="Ruiz-Duenas F.J."/>
            <person name="Barrasa J.M."/>
            <person name="Sanchez-Garcia M."/>
            <person name="Camarero S."/>
            <person name="Miyauchi S."/>
            <person name="Serrano A."/>
            <person name="Linde D."/>
            <person name="Babiker R."/>
            <person name="Drula E."/>
            <person name="Ayuso-Fernandez I."/>
            <person name="Pacheco R."/>
            <person name="Padilla G."/>
            <person name="Ferreira P."/>
            <person name="Barriuso J."/>
            <person name="Kellner H."/>
            <person name="Castanera R."/>
            <person name="Alfaro M."/>
            <person name="Ramirez L."/>
            <person name="Pisabarro A.G."/>
            <person name="Kuo A."/>
            <person name="Tritt A."/>
            <person name="Lipzen A."/>
            <person name="He G."/>
            <person name="Yan M."/>
            <person name="Ng V."/>
            <person name="Cullen D."/>
            <person name="Martin F."/>
            <person name="Rosso M.-N."/>
            <person name="Henrissat B."/>
            <person name="Hibbett D."/>
            <person name="Martinez A.T."/>
            <person name="Grigoriev I.V."/>
        </authorList>
    </citation>
    <scope>NUCLEOTIDE SEQUENCE</scope>
    <source>
        <strain evidence="1">MF-IS2</strain>
    </source>
</reference>
<evidence type="ECO:0000313" key="2">
    <source>
        <dbReference type="Proteomes" id="UP000807342"/>
    </source>
</evidence>
<dbReference type="EMBL" id="MU154423">
    <property type="protein sequence ID" value="KAF9439405.1"/>
    <property type="molecule type" value="Genomic_DNA"/>
</dbReference>
<proteinExistence type="predicted"/>
<name>A0A9P6BVI3_9AGAR</name>
<gene>
    <name evidence="1" type="ORF">P691DRAFT_786900</name>
</gene>
<evidence type="ECO:0000313" key="1">
    <source>
        <dbReference type="EMBL" id="KAF9439405.1"/>
    </source>
</evidence>
<organism evidence="1 2">
    <name type="scientific">Macrolepiota fuliginosa MF-IS2</name>
    <dbReference type="NCBI Taxonomy" id="1400762"/>
    <lineage>
        <taxon>Eukaryota</taxon>
        <taxon>Fungi</taxon>
        <taxon>Dikarya</taxon>
        <taxon>Basidiomycota</taxon>
        <taxon>Agaricomycotina</taxon>
        <taxon>Agaricomycetes</taxon>
        <taxon>Agaricomycetidae</taxon>
        <taxon>Agaricales</taxon>
        <taxon>Agaricineae</taxon>
        <taxon>Agaricaceae</taxon>
        <taxon>Macrolepiota</taxon>
    </lineage>
</organism>
<protein>
    <recommendedName>
        <fullName evidence="3">NACHT domain-containing protein</fullName>
    </recommendedName>
</protein>
<dbReference type="Proteomes" id="UP000807342">
    <property type="component" value="Unassembled WGS sequence"/>
</dbReference>
<comment type="caution">
    <text evidence="1">The sequence shown here is derived from an EMBL/GenBank/DDBJ whole genome shotgun (WGS) entry which is preliminary data.</text>
</comment>
<dbReference type="AlphaFoldDB" id="A0A9P6BVI3"/>
<sequence>MHSESLVRVIWLHGEQGTRKSAIMQMLAEWWGRGTDRLGATLFLQEHHTPQFTNYDLYLQELLGFVHPHITSYTLGQQFKEMIHRPFKKLRVKLFAHSELVFILLDSLDSGQHSNKTGDLNNLIAHIVQFAEDCPDAPIRWVISAIHIYPPMLHQPKSIMALQVTDVTAEFLMSGFQNSLSQAAFDLFHCPPPPPCHPSTKVELLTGIRKWVQCSGDSWSEGECVCEHNGVCSLLSYNPNEFWYSATVVNTEEPTRDNSNED</sequence>
<keyword evidence="2" id="KW-1185">Reference proteome</keyword>